<reference evidence="4" key="2">
    <citation type="submission" date="2024-04" db="EMBL/GenBank/DDBJ databases">
        <authorList>
            <person name="Chen Y."/>
            <person name="Shah S."/>
            <person name="Dougan E. K."/>
            <person name="Thang M."/>
            <person name="Chan C."/>
        </authorList>
    </citation>
    <scope>NUCLEOTIDE SEQUENCE [LARGE SCALE GENOMIC DNA]</scope>
</reference>
<dbReference type="GO" id="GO:0010181">
    <property type="term" value="F:FMN binding"/>
    <property type="evidence" value="ECO:0007669"/>
    <property type="project" value="InterPro"/>
</dbReference>
<dbReference type="Gene3D" id="2.30.110.10">
    <property type="entry name" value="Electron Transport, Fmn-binding Protein, Chain A"/>
    <property type="match status" value="1"/>
</dbReference>
<dbReference type="Proteomes" id="UP001152797">
    <property type="component" value="Unassembled WGS sequence"/>
</dbReference>
<evidence type="ECO:0000259" key="2">
    <source>
        <dbReference type="Pfam" id="PF01613"/>
    </source>
</evidence>
<organism evidence="3">
    <name type="scientific">Cladocopium goreaui</name>
    <dbReference type="NCBI Taxonomy" id="2562237"/>
    <lineage>
        <taxon>Eukaryota</taxon>
        <taxon>Sar</taxon>
        <taxon>Alveolata</taxon>
        <taxon>Dinophyceae</taxon>
        <taxon>Suessiales</taxon>
        <taxon>Symbiodiniaceae</taxon>
        <taxon>Cladocopium</taxon>
    </lineage>
</organism>
<dbReference type="InterPro" id="IPR053310">
    <property type="entry name" value="Flavoredoxin-like"/>
</dbReference>
<proteinExistence type="predicted"/>
<dbReference type="Pfam" id="PF01613">
    <property type="entry name" value="Flavin_Reduct"/>
    <property type="match status" value="1"/>
</dbReference>
<name>A0A9P1CFR6_9DINO</name>
<dbReference type="EMBL" id="CAMXCT020001413">
    <property type="protein sequence ID" value="CAL1143233.1"/>
    <property type="molecule type" value="Genomic_DNA"/>
</dbReference>
<evidence type="ECO:0000313" key="3">
    <source>
        <dbReference type="EMBL" id="CAI3989858.1"/>
    </source>
</evidence>
<dbReference type="PANTHER" id="PTHR43241">
    <property type="entry name" value="FLAVIN REDUCTASE DOMAIN PROTEIN"/>
    <property type="match status" value="1"/>
</dbReference>
<dbReference type="EMBL" id="CAMXCT030001413">
    <property type="protein sequence ID" value="CAL4777170.1"/>
    <property type="molecule type" value="Genomic_DNA"/>
</dbReference>
<feature type="region of interest" description="Disordered" evidence="1">
    <location>
        <begin position="56"/>
        <end position="79"/>
    </location>
</feature>
<gene>
    <name evidence="3" type="ORF">C1SCF055_LOCUS16892</name>
</gene>
<keyword evidence="5" id="KW-1185">Reference proteome</keyword>
<dbReference type="OrthoDB" id="2145000at2759"/>
<sequence>MALEPSADASDLLCNLAACEQLLTDLLNDEKLFRSDPVKQLRGLVTQLAVKLWKGKPQSEVPHGDRTRQTRPNCSDPEGTEGICEVKAAQFSRLLYTNPVCILSSCNERLQRNLMTISWLTPLDNQGRLMCSINKRRHSAAGVLHHKTFVLNVPPANLAETLLAIGACSGESVDKVKRFSAPLGGYCRPGWKSLTWPPEQPEDLPIFAVAGCIAHLVLQLEADVTAASGQDAHHVLVCKTLAAYVRCSHWDGKIFCPKDRQQPYLTFFGSQTFGVVLPK</sequence>
<evidence type="ECO:0000313" key="4">
    <source>
        <dbReference type="EMBL" id="CAL1143233.1"/>
    </source>
</evidence>
<dbReference type="PANTHER" id="PTHR43241:SF1">
    <property type="entry name" value="FLAVIN REDUCTASE LIKE DOMAIN-CONTAINING PROTEIN"/>
    <property type="match status" value="1"/>
</dbReference>
<dbReference type="InterPro" id="IPR002563">
    <property type="entry name" value="Flavin_Rdtase-like_dom"/>
</dbReference>
<evidence type="ECO:0000313" key="5">
    <source>
        <dbReference type="Proteomes" id="UP001152797"/>
    </source>
</evidence>
<protein>
    <recommendedName>
        <fullName evidence="2">Flavin reductase like domain-containing protein</fullName>
    </recommendedName>
</protein>
<accession>A0A9P1CFR6</accession>
<dbReference type="InterPro" id="IPR012349">
    <property type="entry name" value="Split_barrel_FMN-bd"/>
</dbReference>
<comment type="caution">
    <text evidence="3">The sequence shown here is derived from an EMBL/GenBank/DDBJ whole genome shotgun (WGS) entry which is preliminary data.</text>
</comment>
<dbReference type="EMBL" id="CAMXCT010001413">
    <property type="protein sequence ID" value="CAI3989858.1"/>
    <property type="molecule type" value="Genomic_DNA"/>
</dbReference>
<dbReference type="AlphaFoldDB" id="A0A9P1CFR6"/>
<reference evidence="3" key="1">
    <citation type="submission" date="2022-10" db="EMBL/GenBank/DDBJ databases">
        <authorList>
            <person name="Chen Y."/>
            <person name="Dougan E. K."/>
            <person name="Chan C."/>
            <person name="Rhodes N."/>
            <person name="Thang M."/>
        </authorList>
    </citation>
    <scope>NUCLEOTIDE SEQUENCE</scope>
</reference>
<evidence type="ECO:0000256" key="1">
    <source>
        <dbReference type="SAM" id="MobiDB-lite"/>
    </source>
</evidence>
<feature type="domain" description="Flavin reductase like" evidence="2">
    <location>
        <begin position="96"/>
        <end position="246"/>
    </location>
</feature>
<dbReference type="SUPFAM" id="SSF50475">
    <property type="entry name" value="FMN-binding split barrel"/>
    <property type="match status" value="1"/>
</dbReference>